<feature type="transmembrane region" description="Helical" evidence="6">
    <location>
        <begin position="185"/>
        <end position="207"/>
    </location>
</feature>
<dbReference type="InterPro" id="IPR051449">
    <property type="entry name" value="ABC-2_transporter_component"/>
</dbReference>
<feature type="transmembrane region" description="Helical" evidence="6">
    <location>
        <begin position="228"/>
        <end position="251"/>
    </location>
</feature>
<evidence type="ECO:0000313" key="9">
    <source>
        <dbReference type="Proteomes" id="UP000183508"/>
    </source>
</evidence>
<keyword evidence="5 6" id="KW-0472">Membrane</keyword>
<dbReference type="EMBL" id="FPBV01000001">
    <property type="protein sequence ID" value="SFU33608.1"/>
    <property type="molecule type" value="Genomic_DNA"/>
</dbReference>
<keyword evidence="2" id="KW-1003">Cell membrane</keyword>
<feature type="transmembrane region" description="Helical" evidence="6">
    <location>
        <begin position="263"/>
        <end position="283"/>
    </location>
</feature>
<comment type="subcellular location">
    <subcellularLocation>
        <location evidence="1">Cell membrane</location>
        <topology evidence="1">Multi-pass membrane protein</topology>
    </subcellularLocation>
</comment>
<evidence type="ECO:0000256" key="5">
    <source>
        <dbReference type="ARBA" id="ARBA00023136"/>
    </source>
</evidence>
<feature type="transmembrane region" description="Helical" evidence="6">
    <location>
        <begin position="21"/>
        <end position="44"/>
    </location>
</feature>
<proteinExistence type="predicted"/>
<dbReference type="AlphaFoldDB" id="A0A1I7FBN5"/>
<dbReference type="Gene3D" id="3.40.1710.10">
    <property type="entry name" value="abc type-2 transporter like domain"/>
    <property type="match status" value="1"/>
</dbReference>
<dbReference type="Pfam" id="PF12698">
    <property type="entry name" value="ABC2_membrane_3"/>
    <property type="match status" value="1"/>
</dbReference>
<sequence>MRVVWAMVWAQLLDLLRDRKALLLILAMPLVLTAILGFALNGLFAGKPLPVVRVVVHDADGGAYAQQLTAFLKGQSLFRVSEAASAESARQALASGQADVALEIPHGASGVIDHGGSAQVNVEAPVQQAFRQGLVQQYVDGFGSRWSAVSTAIRDGLPPASAAAGEPLQIREAASGTRPLNAKTYYAYAMMAMFLLLHAVQRAGVLVRIRQSDQFKRIAAGPVSTSAVAVGDLISTLFVLAAQCLVLFAAYRWILGADTGPPLQMGVLTGSYLFALAGLSLVIGRWVRSEAVVDGLAGIGVNVMAVLGGSMYPVYGFPDWVQRLAQFLPNGRILKAWLDSAMGVSWHEVWVAAVYLLAVALVCLLAAAVRRPAVA</sequence>
<dbReference type="OrthoDB" id="3078158at2"/>
<dbReference type="GO" id="GO:0140359">
    <property type="term" value="F:ABC-type transporter activity"/>
    <property type="evidence" value="ECO:0007669"/>
    <property type="project" value="InterPro"/>
</dbReference>
<evidence type="ECO:0000259" key="7">
    <source>
        <dbReference type="Pfam" id="PF12698"/>
    </source>
</evidence>
<accession>A0A1I7FBN5</accession>
<dbReference type="PANTHER" id="PTHR30294:SF29">
    <property type="entry name" value="MULTIDRUG ABC TRANSPORTER PERMEASE YBHS-RELATED"/>
    <property type="match status" value="1"/>
</dbReference>
<protein>
    <submittedName>
        <fullName evidence="8">ABC-2 family transporter protein</fullName>
    </submittedName>
</protein>
<dbReference type="InterPro" id="IPR013525">
    <property type="entry name" value="ABC2_TM"/>
</dbReference>
<gene>
    <name evidence="8" type="ORF">SAMN05421543_101166</name>
</gene>
<keyword evidence="9" id="KW-1185">Reference proteome</keyword>
<evidence type="ECO:0000256" key="2">
    <source>
        <dbReference type="ARBA" id="ARBA00022475"/>
    </source>
</evidence>
<dbReference type="PANTHER" id="PTHR30294">
    <property type="entry name" value="MEMBRANE COMPONENT OF ABC TRANSPORTER YHHJ-RELATED"/>
    <property type="match status" value="1"/>
</dbReference>
<evidence type="ECO:0000256" key="4">
    <source>
        <dbReference type="ARBA" id="ARBA00022989"/>
    </source>
</evidence>
<keyword evidence="3 6" id="KW-0812">Transmembrane</keyword>
<evidence type="ECO:0000256" key="3">
    <source>
        <dbReference type="ARBA" id="ARBA00022692"/>
    </source>
</evidence>
<organism evidence="8 9">
    <name type="scientific">Alicyclobacillus macrosporangiidus</name>
    <dbReference type="NCBI Taxonomy" id="392015"/>
    <lineage>
        <taxon>Bacteria</taxon>
        <taxon>Bacillati</taxon>
        <taxon>Bacillota</taxon>
        <taxon>Bacilli</taxon>
        <taxon>Bacillales</taxon>
        <taxon>Alicyclobacillaceae</taxon>
        <taxon>Alicyclobacillus</taxon>
    </lineage>
</organism>
<dbReference type="Proteomes" id="UP000183508">
    <property type="component" value="Unassembled WGS sequence"/>
</dbReference>
<feature type="transmembrane region" description="Helical" evidence="6">
    <location>
        <begin position="295"/>
        <end position="315"/>
    </location>
</feature>
<evidence type="ECO:0000313" key="8">
    <source>
        <dbReference type="EMBL" id="SFU33608.1"/>
    </source>
</evidence>
<evidence type="ECO:0000256" key="6">
    <source>
        <dbReference type="SAM" id="Phobius"/>
    </source>
</evidence>
<reference evidence="9" key="1">
    <citation type="submission" date="2016-10" db="EMBL/GenBank/DDBJ databases">
        <authorList>
            <person name="Varghese N."/>
        </authorList>
    </citation>
    <scope>NUCLEOTIDE SEQUENCE [LARGE SCALE GENOMIC DNA]</scope>
    <source>
        <strain evidence="9">DSM 17980</strain>
    </source>
</reference>
<feature type="domain" description="ABC-2 type transporter transmembrane" evidence="7">
    <location>
        <begin position="21"/>
        <end position="368"/>
    </location>
</feature>
<dbReference type="STRING" id="392015.SAMN05421543_101166"/>
<dbReference type="GO" id="GO:0005886">
    <property type="term" value="C:plasma membrane"/>
    <property type="evidence" value="ECO:0007669"/>
    <property type="project" value="UniProtKB-SubCell"/>
</dbReference>
<feature type="transmembrane region" description="Helical" evidence="6">
    <location>
        <begin position="349"/>
        <end position="369"/>
    </location>
</feature>
<name>A0A1I7FBN5_9BACL</name>
<dbReference type="RefSeq" id="WP_074948641.1">
    <property type="nucleotide sequence ID" value="NZ_FPBV01000001.1"/>
</dbReference>
<evidence type="ECO:0000256" key="1">
    <source>
        <dbReference type="ARBA" id="ARBA00004651"/>
    </source>
</evidence>
<keyword evidence="4 6" id="KW-1133">Transmembrane helix</keyword>